<accession>A0A8H4R885</accession>
<evidence type="ECO:0000313" key="2">
    <source>
        <dbReference type="EMBL" id="KAF4625202.1"/>
    </source>
</evidence>
<reference evidence="2 3" key="1">
    <citation type="submission" date="2020-03" db="EMBL/GenBank/DDBJ databases">
        <title>Draft Genome Sequence of Cudoniella acicularis.</title>
        <authorList>
            <person name="Buettner E."/>
            <person name="Kellner H."/>
        </authorList>
    </citation>
    <scope>NUCLEOTIDE SEQUENCE [LARGE SCALE GENOMIC DNA]</scope>
    <source>
        <strain evidence="2 3">DSM 108380</strain>
    </source>
</reference>
<feature type="region of interest" description="Disordered" evidence="1">
    <location>
        <begin position="27"/>
        <end position="62"/>
    </location>
</feature>
<gene>
    <name evidence="2" type="ORF">G7Y89_g12966</name>
</gene>
<comment type="caution">
    <text evidence="2">The sequence shown here is derived from an EMBL/GenBank/DDBJ whole genome shotgun (WGS) entry which is preliminary data.</text>
</comment>
<dbReference type="EMBL" id="JAAMPI010001439">
    <property type="protein sequence ID" value="KAF4625202.1"/>
    <property type="molecule type" value="Genomic_DNA"/>
</dbReference>
<dbReference type="AlphaFoldDB" id="A0A8H4R885"/>
<evidence type="ECO:0000313" key="3">
    <source>
        <dbReference type="Proteomes" id="UP000566819"/>
    </source>
</evidence>
<organism evidence="2 3">
    <name type="scientific">Cudoniella acicularis</name>
    <dbReference type="NCBI Taxonomy" id="354080"/>
    <lineage>
        <taxon>Eukaryota</taxon>
        <taxon>Fungi</taxon>
        <taxon>Dikarya</taxon>
        <taxon>Ascomycota</taxon>
        <taxon>Pezizomycotina</taxon>
        <taxon>Leotiomycetes</taxon>
        <taxon>Helotiales</taxon>
        <taxon>Tricladiaceae</taxon>
        <taxon>Cudoniella</taxon>
    </lineage>
</organism>
<dbReference type="Proteomes" id="UP000566819">
    <property type="component" value="Unassembled WGS sequence"/>
</dbReference>
<proteinExistence type="predicted"/>
<feature type="region of interest" description="Disordered" evidence="1">
    <location>
        <begin position="79"/>
        <end position="103"/>
    </location>
</feature>
<feature type="compositionally biased region" description="Low complexity" evidence="1">
    <location>
        <begin position="324"/>
        <end position="335"/>
    </location>
</feature>
<protein>
    <submittedName>
        <fullName evidence="2">Uncharacterized protein</fullName>
    </submittedName>
</protein>
<name>A0A8H4R885_9HELO</name>
<feature type="compositionally biased region" description="Polar residues" evidence="1">
    <location>
        <begin position="305"/>
        <end position="317"/>
    </location>
</feature>
<dbReference type="OrthoDB" id="3439169at2759"/>
<keyword evidence="3" id="KW-1185">Reference proteome</keyword>
<sequence length="341" mass="38376">MLAYRPYYCLKFSSTPNQLYRPNEIPNISGLFSNPSSRKRRIDSDDDAEPRTKRARTTRPTSELARLTRQNLARFNKIGNNYKGSKKGSTYRDSTDDSSTTKTISTTASGFAIQARKNSILDPIDSKPPLNLEDIRNRLAESRATASPPESYSRLRSEPGPYLLGKVNFYAHYATLAEDGTLEYHQFPVKSTSLVNSHEEYKEGRRGLRNEQDHVKGQSQALRDQLKEHYKQQRSSGLYPIAERVPTLPIPGIEPLDAYEDEGDYEVVEHQPTPPMSSKHRSGKTHSHHSHHSHHSYSTPHSSKAPPSTHSSTYSSGQKRKTPSSQSSHGSSAPVSKHRSY</sequence>
<evidence type="ECO:0000256" key="1">
    <source>
        <dbReference type="SAM" id="MobiDB-lite"/>
    </source>
</evidence>
<feature type="compositionally biased region" description="Basic residues" evidence="1">
    <location>
        <begin position="278"/>
        <end position="295"/>
    </location>
</feature>
<feature type="region of interest" description="Disordered" evidence="1">
    <location>
        <begin position="268"/>
        <end position="341"/>
    </location>
</feature>